<reference evidence="4 5" key="1">
    <citation type="submission" date="2024-02" db="EMBL/GenBank/DDBJ databases">
        <title>De novo assembly and annotation of 12 fungi associated with fruit tree decline syndrome in Ontario, Canada.</title>
        <authorList>
            <person name="Sulman M."/>
            <person name="Ellouze W."/>
            <person name="Ilyukhin E."/>
        </authorList>
    </citation>
    <scope>NUCLEOTIDE SEQUENCE [LARGE SCALE GENOMIC DNA]</scope>
    <source>
        <strain evidence="4 5">M42-189</strain>
    </source>
</reference>
<keyword evidence="2" id="KW-0560">Oxidoreductase</keyword>
<sequence length="358" mass="38864">MSPSEANDAHIPIIDISKPSPEVAQQVLDAASTHGFLFVQQDDSLLPKDDVNNMFELVRPPLALSFPLSHAKASQFFHQPTAQKSTHAIHSEAAGGTNRGWVTMAGEALDPSHPGDPKEAFNISPPHPHLQPLPSPLSDSSREIRKFLNSCHAICTRILTLLGTALEIREENGGEKWFADRHDESLGPSGTIFRMLYYPKTNADGTSESIRAGAHSDYGSITLLFRLPGQPGLEILKPDRNWAPVPVNPASSSSPPILVNIGDLLSFWTNGMLKSTVHRVTFSGGEERYSMAYFCHPLDGARLEAVPSKIIEASGSKGAEELKSQRERLGLGGSGGGEVLTAKEHLDRRLKVTYGLKD</sequence>
<dbReference type="SUPFAM" id="SSF51197">
    <property type="entry name" value="Clavaminate synthase-like"/>
    <property type="match status" value="1"/>
</dbReference>
<keyword evidence="2" id="KW-0479">Metal-binding</keyword>
<evidence type="ECO:0000313" key="5">
    <source>
        <dbReference type="Proteomes" id="UP001521785"/>
    </source>
</evidence>
<evidence type="ECO:0000256" key="2">
    <source>
        <dbReference type="RuleBase" id="RU003682"/>
    </source>
</evidence>
<comment type="caution">
    <text evidence="4">The sequence shown here is derived from an EMBL/GenBank/DDBJ whole genome shotgun (WGS) entry which is preliminary data.</text>
</comment>
<dbReference type="Proteomes" id="UP001521785">
    <property type="component" value="Unassembled WGS sequence"/>
</dbReference>
<evidence type="ECO:0000313" key="4">
    <source>
        <dbReference type="EMBL" id="KAL1604978.1"/>
    </source>
</evidence>
<dbReference type="InterPro" id="IPR044861">
    <property type="entry name" value="IPNS-like_FE2OG_OXY"/>
</dbReference>
<name>A0ABR3RLB4_9PLEO</name>
<comment type="similarity">
    <text evidence="1 2">Belongs to the iron/ascorbate-dependent oxidoreductase family.</text>
</comment>
<protein>
    <recommendedName>
        <fullName evidence="3">Fe2OG dioxygenase domain-containing protein</fullName>
    </recommendedName>
</protein>
<dbReference type="Pfam" id="PF03171">
    <property type="entry name" value="2OG-FeII_Oxy"/>
    <property type="match status" value="1"/>
</dbReference>
<evidence type="ECO:0000256" key="1">
    <source>
        <dbReference type="ARBA" id="ARBA00008056"/>
    </source>
</evidence>
<dbReference type="Gene3D" id="2.60.120.330">
    <property type="entry name" value="B-lactam Antibiotic, Isopenicillin N Synthase, Chain"/>
    <property type="match status" value="1"/>
</dbReference>
<accession>A0ABR3RLB4</accession>
<dbReference type="InterPro" id="IPR005123">
    <property type="entry name" value="Oxoglu/Fe-dep_dioxygenase_dom"/>
</dbReference>
<dbReference type="PANTHER" id="PTHR47990">
    <property type="entry name" value="2-OXOGLUTARATE (2OG) AND FE(II)-DEPENDENT OXYGENASE SUPERFAMILY PROTEIN-RELATED"/>
    <property type="match status" value="1"/>
</dbReference>
<dbReference type="EMBL" id="JAKJXO020000005">
    <property type="protein sequence ID" value="KAL1604978.1"/>
    <property type="molecule type" value="Genomic_DNA"/>
</dbReference>
<dbReference type="InterPro" id="IPR050231">
    <property type="entry name" value="Iron_ascorbate_oxido_reductase"/>
</dbReference>
<keyword evidence="2" id="KW-0408">Iron</keyword>
<feature type="domain" description="Fe2OG dioxygenase" evidence="3">
    <location>
        <begin position="188"/>
        <end position="297"/>
    </location>
</feature>
<organism evidence="4 5">
    <name type="scientific">Paraconiothyrium brasiliense</name>
    <dbReference type="NCBI Taxonomy" id="300254"/>
    <lineage>
        <taxon>Eukaryota</taxon>
        <taxon>Fungi</taxon>
        <taxon>Dikarya</taxon>
        <taxon>Ascomycota</taxon>
        <taxon>Pezizomycotina</taxon>
        <taxon>Dothideomycetes</taxon>
        <taxon>Pleosporomycetidae</taxon>
        <taxon>Pleosporales</taxon>
        <taxon>Massarineae</taxon>
        <taxon>Didymosphaeriaceae</taxon>
        <taxon>Paraconiothyrium</taxon>
    </lineage>
</organism>
<keyword evidence="5" id="KW-1185">Reference proteome</keyword>
<evidence type="ECO:0000259" key="3">
    <source>
        <dbReference type="PROSITE" id="PS51471"/>
    </source>
</evidence>
<dbReference type="InterPro" id="IPR027443">
    <property type="entry name" value="IPNS-like_sf"/>
</dbReference>
<gene>
    <name evidence="4" type="ORF">SLS60_004519</name>
</gene>
<dbReference type="PROSITE" id="PS51471">
    <property type="entry name" value="FE2OG_OXY"/>
    <property type="match status" value="1"/>
</dbReference>
<proteinExistence type="inferred from homology"/>